<dbReference type="AlphaFoldDB" id="A0AAJ1B141"/>
<proteinExistence type="predicted"/>
<dbReference type="Gene3D" id="3.30.470.20">
    <property type="entry name" value="ATP-grasp fold, B domain"/>
    <property type="match status" value="1"/>
</dbReference>
<organism evidence="4 5">
    <name type="scientific">Mediterraneibacter gnavus</name>
    <name type="common">Ruminococcus gnavus</name>
    <dbReference type="NCBI Taxonomy" id="33038"/>
    <lineage>
        <taxon>Bacteria</taxon>
        <taxon>Bacillati</taxon>
        <taxon>Bacillota</taxon>
        <taxon>Clostridia</taxon>
        <taxon>Lachnospirales</taxon>
        <taxon>Lachnospiraceae</taxon>
        <taxon>Mediterraneibacter</taxon>
    </lineage>
</organism>
<dbReference type="RefSeq" id="WP_226973653.1">
    <property type="nucleotide sequence ID" value="NZ_JAJBNC010000500.1"/>
</dbReference>
<sequence length="74" mass="8429">LDKYVPDGDYVVIKFARWAFEKFKGAEDKLGTQMKAVGEVMSIGKTYKEAFQKAIRSLEIGRYGLGYAKNFNKL</sequence>
<dbReference type="GO" id="GO:0005524">
    <property type="term" value="F:ATP binding"/>
    <property type="evidence" value="ECO:0007669"/>
    <property type="project" value="UniProtKB-KW"/>
</dbReference>
<evidence type="ECO:0000256" key="3">
    <source>
        <dbReference type="ARBA" id="ARBA00022840"/>
    </source>
</evidence>
<dbReference type="GO" id="GO:0004088">
    <property type="term" value="F:carbamoyl-phosphate synthase (glutamine-hydrolyzing) activity"/>
    <property type="evidence" value="ECO:0007669"/>
    <property type="project" value="TreeGrafter"/>
</dbReference>
<accession>A0AAJ1B141</accession>
<keyword evidence="1" id="KW-0436">Ligase</keyword>
<dbReference type="GO" id="GO:0006541">
    <property type="term" value="P:glutamine metabolic process"/>
    <property type="evidence" value="ECO:0007669"/>
    <property type="project" value="TreeGrafter"/>
</dbReference>
<dbReference type="PANTHER" id="PTHR11405">
    <property type="entry name" value="CARBAMOYLTRANSFERASE FAMILY MEMBER"/>
    <property type="match status" value="1"/>
</dbReference>
<keyword evidence="2" id="KW-0547">Nucleotide-binding</keyword>
<keyword evidence="3" id="KW-0067">ATP-binding</keyword>
<dbReference type="PANTHER" id="PTHR11405:SF53">
    <property type="entry name" value="CARBAMOYL-PHOSPHATE SYNTHASE [AMMONIA], MITOCHONDRIAL"/>
    <property type="match status" value="1"/>
</dbReference>
<feature type="non-terminal residue" evidence="4">
    <location>
        <position position="74"/>
    </location>
</feature>
<dbReference type="Proteomes" id="UP001297422">
    <property type="component" value="Unassembled WGS sequence"/>
</dbReference>
<evidence type="ECO:0000313" key="4">
    <source>
        <dbReference type="EMBL" id="MCB5496194.1"/>
    </source>
</evidence>
<evidence type="ECO:0000256" key="1">
    <source>
        <dbReference type="ARBA" id="ARBA00022598"/>
    </source>
</evidence>
<name>A0AAJ1B141_MEDGN</name>
<reference evidence="4" key="1">
    <citation type="submission" date="2021-10" db="EMBL/GenBank/DDBJ databases">
        <title>Collection of gut derived symbiotic bacterial strains cultured from healthy donors.</title>
        <authorList>
            <person name="Lin H."/>
            <person name="Littmann E."/>
            <person name="Claire K."/>
            <person name="Pamer E."/>
        </authorList>
    </citation>
    <scope>NUCLEOTIDE SEQUENCE</scope>
    <source>
        <strain evidence="4">MSK.23.4</strain>
    </source>
</reference>
<protein>
    <recommendedName>
        <fullName evidence="6">Carbamoyl-phosphate synthase large subunit</fullName>
    </recommendedName>
</protein>
<dbReference type="GO" id="GO:0005737">
    <property type="term" value="C:cytoplasm"/>
    <property type="evidence" value="ECO:0007669"/>
    <property type="project" value="TreeGrafter"/>
</dbReference>
<evidence type="ECO:0000256" key="2">
    <source>
        <dbReference type="ARBA" id="ARBA00022741"/>
    </source>
</evidence>
<evidence type="ECO:0008006" key="6">
    <source>
        <dbReference type="Google" id="ProtNLM"/>
    </source>
</evidence>
<gene>
    <name evidence="4" type="ORF">LIQ10_21175</name>
</gene>
<dbReference type="EMBL" id="JAJBNC010000500">
    <property type="protein sequence ID" value="MCB5496194.1"/>
    <property type="molecule type" value="Genomic_DNA"/>
</dbReference>
<dbReference type="SUPFAM" id="SSF56059">
    <property type="entry name" value="Glutathione synthetase ATP-binding domain-like"/>
    <property type="match status" value="1"/>
</dbReference>
<evidence type="ECO:0000313" key="5">
    <source>
        <dbReference type="Proteomes" id="UP001297422"/>
    </source>
</evidence>
<comment type="caution">
    <text evidence="4">The sequence shown here is derived from an EMBL/GenBank/DDBJ whole genome shotgun (WGS) entry which is preliminary data.</text>
</comment>
<feature type="non-terminal residue" evidence="4">
    <location>
        <position position="1"/>
    </location>
</feature>